<sequence>MAFTERLLNKKTEDWTKTSSNLIPNAYQREPYLTTSLRAGFLGSMTKLRQTQEAL</sequence>
<dbReference type="Proteomes" id="UP000009138">
    <property type="component" value="Unassembled WGS sequence"/>
</dbReference>
<reference evidence="1 2" key="1">
    <citation type="journal article" date="2009" name="PLoS Genet.">
        <title>Genomic analysis of the basal lineage fungus Rhizopus oryzae reveals a whole-genome duplication.</title>
        <authorList>
            <person name="Ma L.-J."/>
            <person name="Ibrahim A.S."/>
            <person name="Skory C."/>
            <person name="Grabherr M.G."/>
            <person name="Burger G."/>
            <person name="Butler M."/>
            <person name="Elias M."/>
            <person name="Idnurm A."/>
            <person name="Lang B.F."/>
            <person name="Sone T."/>
            <person name="Abe A."/>
            <person name="Calvo S.E."/>
            <person name="Corrochano L.M."/>
            <person name="Engels R."/>
            <person name="Fu J."/>
            <person name="Hansberg W."/>
            <person name="Kim J.-M."/>
            <person name="Kodira C.D."/>
            <person name="Koehrsen M.J."/>
            <person name="Liu B."/>
            <person name="Miranda-Saavedra D."/>
            <person name="O'Leary S."/>
            <person name="Ortiz-Castellanos L."/>
            <person name="Poulter R."/>
            <person name="Rodriguez-Romero J."/>
            <person name="Ruiz-Herrera J."/>
            <person name="Shen Y.-Q."/>
            <person name="Zeng Q."/>
            <person name="Galagan J."/>
            <person name="Birren B.W."/>
            <person name="Cuomo C.A."/>
            <person name="Wickes B.L."/>
        </authorList>
    </citation>
    <scope>NUCLEOTIDE SEQUENCE [LARGE SCALE GENOMIC DNA]</scope>
    <source>
        <strain evidence="2">RA 99-880 / ATCC MYA-4621 / FGSC 9543 / NRRL 43880</strain>
    </source>
</reference>
<dbReference type="AlphaFoldDB" id="I1BTR8"/>
<organism evidence="1 2">
    <name type="scientific">Rhizopus delemar (strain RA 99-880 / ATCC MYA-4621 / FGSC 9543 / NRRL 43880)</name>
    <name type="common">Mucormycosis agent</name>
    <name type="synonym">Rhizopus arrhizus var. delemar</name>
    <dbReference type="NCBI Taxonomy" id="246409"/>
    <lineage>
        <taxon>Eukaryota</taxon>
        <taxon>Fungi</taxon>
        <taxon>Fungi incertae sedis</taxon>
        <taxon>Mucoromycota</taxon>
        <taxon>Mucoromycotina</taxon>
        <taxon>Mucoromycetes</taxon>
        <taxon>Mucorales</taxon>
        <taxon>Mucorineae</taxon>
        <taxon>Rhizopodaceae</taxon>
        <taxon>Rhizopus</taxon>
    </lineage>
</organism>
<dbReference type="GeneID" id="93611274"/>
<evidence type="ECO:0000313" key="1">
    <source>
        <dbReference type="EMBL" id="EIE79598.1"/>
    </source>
</evidence>
<accession>I1BTR8</accession>
<gene>
    <name evidence="1" type="ORF">RO3G_04303</name>
</gene>
<name>I1BTR8_RHIO9</name>
<evidence type="ECO:0000313" key="2">
    <source>
        <dbReference type="Proteomes" id="UP000009138"/>
    </source>
</evidence>
<dbReference type="VEuPathDB" id="FungiDB:RO3G_04303"/>
<protein>
    <submittedName>
        <fullName evidence="1">Uncharacterized protein</fullName>
    </submittedName>
</protein>
<proteinExistence type="predicted"/>
<dbReference type="InParanoid" id="I1BTR8"/>
<dbReference type="RefSeq" id="XP_067514994.1">
    <property type="nucleotide sequence ID" value="XM_067658893.1"/>
</dbReference>
<keyword evidence="2" id="KW-1185">Reference proteome</keyword>
<dbReference type="EMBL" id="CH476734">
    <property type="protein sequence ID" value="EIE79598.1"/>
    <property type="molecule type" value="Genomic_DNA"/>
</dbReference>